<reference evidence="5 6" key="1">
    <citation type="journal article" date="2012" name="PLoS Pathog.">
        <title>Diverse lifestyles and strategies of plant pathogenesis encoded in the genomes of eighteen Dothideomycetes fungi.</title>
        <authorList>
            <person name="Ohm R.A."/>
            <person name="Feau N."/>
            <person name="Henrissat B."/>
            <person name="Schoch C.L."/>
            <person name="Horwitz B.A."/>
            <person name="Barry K.W."/>
            <person name="Condon B.J."/>
            <person name="Copeland A.C."/>
            <person name="Dhillon B."/>
            <person name="Glaser F."/>
            <person name="Hesse C.N."/>
            <person name="Kosti I."/>
            <person name="LaButti K."/>
            <person name="Lindquist E.A."/>
            <person name="Lucas S."/>
            <person name="Salamov A.A."/>
            <person name="Bradshaw R.E."/>
            <person name="Ciuffetti L."/>
            <person name="Hamelin R.C."/>
            <person name="Kema G.H.J."/>
            <person name="Lawrence C."/>
            <person name="Scott J.A."/>
            <person name="Spatafora J.W."/>
            <person name="Turgeon B.G."/>
            <person name="de Wit P.J.G.M."/>
            <person name="Zhong S."/>
            <person name="Goodwin S.B."/>
            <person name="Grigoriev I.V."/>
        </authorList>
    </citation>
    <scope>NUCLEOTIDE SEQUENCE [LARGE SCALE GENOMIC DNA]</scope>
    <source>
        <strain evidence="5 6">UAMH 10762</strain>
    </source>
</reference>
<evidence type="ECO:0008006" key="7">
    <source>
        <dbReference type="Google" id="ProtNLM"/>
    </source>
</evidence>
<dbReference type="Proteomes" id="UP000011761">
    <property type="component" value="Unassembled WGS sequence"/>
</dbReference>
<dbReference type="GO" id="GO:0004725">
    <property type="term" value="F:protein tyrosine phosphatase activity"/>
    <property type="evidence" value="ECO:0007669"/>
    <property type="project" value="InterPro"/>
</dbReference>
<dbReference type="Gene3D" id="3.90.190.10">
    <property type="entry name" value="Protein tyrosine phosphatase superfamily"/>
    <property type="match status" value="1"/>
</dbReference>
<dbReference type="PRINTS" id="PR00700">
    <property type="entry name" value="PRTYPHPHTASE"/>
</dbReference>
<feature type="domain" description="Tyrosine specific protein phosphatases" evidence="4">
    <location>
        <begin position="299"/>
        <end position="359"/>
    </location>
</feature>
<feature type="compositionally biased region" description="Polar residues" evidence="2">
    <location>
        <begin position="271"/>
        <end position="293"/>
    </location>
</feature>
<dbReference type="PROSITE" id="PS50055">
    <property type="entry name" value="TYR_PHOSPHATASE_PTP"/>
    <property type="match status" value="1"/>
</dbReference>
<dbReference type="CDD" id="cd18533">
    <property type="entry name" value="PTP_fungal"/>
    <property type="match status" value="1"/>
</dbReference>
<dbReference type="PROSITE" id="PS50056">
    <property type="entry name" value="TYR_PHOSPHATASE_2"/>
    <property type="match status" value="1"/>
</dbReference>
<dbReference type="STRING" id="717646.M2NLQ6"/>
<dbReference type="InterPro" id="IPR016130">
    <property type="entry name" value="Tyr_Pase_AS"/>
</dbReference>
<protein>
    <recommendedName>
        <fullName evidence="7">Tyrosine specific protein phosphatases domain-containing protein</fullName>
    </recommendedName>
</protein>
<dbReference type="PROSITE" id="PS00383">
    <property type="entry name" value="TYR_PHOSPHATASE_1"/>
    <property type="match status" value="1"/>
</dbReference>
<dbReference type="eggNOG" id="KOG0789">
    <property type="taxonomic scope" value="Eukaryota"/>
</dbReference>
<feature type="region of interest" description="Disordered" evidence="2">
    <location>
        <begin position="270"/>
        <end position="293"/>
    </location>
</feature>
<dbReference type="GeneID" id="19116057"/>
<feature type="domain" description="Tyrosine-protein phosphatase" evidence="3">
    <location>
        <begin position="90"/>
        <end position="368"/>
    </location>
</feature>
<accession>M2NLQ6</accession>
<keyword evidence="6" id="KW-1185">Reference proteome</keyword>
<evidence type="ECO:0000256" key="2">
    <source>
        <dbReference type="SAM" id="MobiDB-lite"/>
    </source>
</evidence>
<dbReference type="Pfam" id="PF00102">
    <property type="entry name" value="Y_phosphatase"/>
    <property type="match status" value="1"/>
</dbReference>
<dbReference type="EMBL" id="KB445551">
    <property type="protein sequence ID" value="EMD00086.1"/>
    <property type="molecule type" value="Genomic_DNA"/>
</dbReference>
<name>M2NLQ6_BAUPA</name>
<dbReference type="InterPro" id="IPR000387">
    <property type="entry name" value="Tyr_Pase_dom"/>
</dbReference>
<evidence type="ECO:0000259" key="4">
    <source>
        <dbReference type="PROSITE" id="PS50056"/>
    </source>
</evidence>
<dbReference type="InterPro" id="IPR003595">
    <property type="entry name" value="Tyr_Pase_cat"/>
</dbReference>
<dbReference type="PANTHER" id="PTHR19134">
    <property type="entry name" value="RECEPTOR-TYPE TYROSINE-PROTEIN PHOSPHATASE"/>
    <property type="match status" value="1"/>
</dbReference>
<organism evidence="5 6">
    <name type="scientific">Baudoinia panamericana (strain UAMH 10762)</name>
    <name type="common">Angels' share fungus</name>
    <name type="synonym">Baudoinia compniacensis (strain UAMH 10762)</name>
    <dbReference type="NCBI Taxonomy" id="717646"/>
    <lineage>
        <taxon>Eukaryota</taxon>
        <taxon>Fungi</taxon>
        <taxon>Dikarya</taxon>
        <taxon>Ascomycota</taxon>
        <taxon>Pezizomycotina</taxon>
        <taxon>Dothideomycetes</taxon>
        <taxon>Dothideomycetidae</taxon>
        <taxon>Mycosphaerellales</taxon>
        <taxon>Teratosphaeriaceae</taxon>
        <taxon>Baudoinia</taxon>
    </lineage>
</organism>
<dbReference type="AlphaFoldDB" id="M2NLQ6"/>
<comment type="similarity">
    <text evidence="1">Belongs to the protein-tyrosine phosphatase family. Non-receptor class subfamily.</text>
</comment>
<dbReference type="InterPro" id="IPR050348">
    <property type="entry name" value="Protein-Tyr_Phosphatase"/>
</dbReference>
<feature type="non-terminal residue" evidence="5">
    <location>
        <position position="1"/>
    </location>
</feature>
<dbReference type="OMA" id="WSIDKAP"/>
<dbReference type="SUPFAM" id="SSF52799">
    <property type="entry name" value="(Phosphotyrosine protein) phosphatases II"/>
    <property type="match status" value="1"/>
</dbReference>
<dbReference type="SMART" id="SM00404">
    <property type="entry name" value="PTPc_motif"/>
    <property type="match status" value="1"/>
</dbReference>
<dbReference type="RefSeq" id="XP_007672586.1">
    <property type="nucleotide sequence ID" value="XM_007674396.1"/>
</dbReference>
<sequence length="374" mass="41230">TKSAAACSRDGTAAFRNTFSAMAAPSAADTAANSRLPAFLRQSKADIHNKFVDLEWQQRNRLLQGTQIPVSDAGSPSQWSRLGGDVVMARNRYLNVEPFASNRIKLKVAEGMSDYINASPIRLGKRRYIATQGPKDTNVSHFWRMVAEEVRGNSGVVVMLTQTHESGKEKCFQYYPLSQQESPLVLSDEQDVADGFSGDVKLLSVEPDIGSRSEVRRLRLRTGDGAGIAAPQEKEIHHLLFSGWPDFLIPEGEDREALIHLIRLSARLNRGPSSNSAAHTNGSSAAEDFSSTDQDNPRIIHCSAGVGRSGTFIALDYLLSLMYAGELDNVPADADPIAETVDLLRQQRMMMVQGESQFNFLYEVLKEQFLARLV</sequence>
<evidence type="ECO:0000313" key="6">
    <source>
        <dbReference type="Proteomes" id="UP000011761"/>
    </source>
</evidence>
<dbReference type="OrthoDB" id="10253954at2759"/>
<proteinExistence type="inferred from homology"/>
<dbReference type="InterPro" id="IPR000242">
    <property type="entry name" value="PTP_cat"/>
</dbReference>
<dbReference type="KEGG" id="bcom:BAUCODRAFT_63248"/>
<evidence type="ECO:0000256" key="1">
    <source>
        <dbReference type="ARBA" id="ARBA00009649"/>
    </source>
</evidence>
<evidence type="ECO:0000313" key="5">
    <source>
        <dbReference type="EMBL" id="EMD00086.1"/>
    </source>
</evidence>
<dbReference type="PANTHER" id="PTHR19134:SF449">
    <property type="entry name" value="TYROSINE-PROTEIN PHOSPHATASE 1"/>
    <property type="match status" value="1"/>
</dbReference>
<evidence type="ECO:0000259" key="3">
    <source>
        <dbReference type="PROSITE" id="PS50055"/>
    </source>
</evidence>
<gene>
    <name evidence="5" type="ORF">BAUCODRAFT_63248</name>
</gene>
<dbReference type="SMART" id="SM00194">
    <property type="entry name" value="PTPc"/>
    <property type="match status" value="1"/>
</dbReference>
<dbReference type="HOGENOM" id="CLU_001645_9_12_1"/>
<dbReference type="InterPro" id="IPR029021">
    <property type="entry name" value="Prot-tyrosine_phosphatase-like"/>
</dbReference>